<dbReference type="SUPFAM" id="SSF55931">
    <property type="entry name" value="Glutamine synthetase/guanido kinase"/>
    <property type="match status" value="1"/>
</dbReference>
<keyword evidence="4" id="KW-0067">ATP-binding</keyword>
<dbReference type="GO" id="GO:0005524">
    <property type="term" value="F:ATP binding"/>
    <property type="evidence" value="ECO:0007669"/>
    <property type="project" value="UniProtKB-KW"/>
</dbReference>
<dbReference type="EMBL" id="LR792683">
    <property type="protein sequence ID" value="CAB3395608.1"/>
    <property type="molecule type" value="Genomic_DNA"/>
</dbReference>
<evidence type="ECO:0000313" key="9">
    <source>
        <dbReference type="EMBL" id="CAB3395608.1"/>
    </source>
</evidence>
<feature type="domain" description="GS beta-grasp" evidence="7">
    <location>
        <begin position="21"/>
        <end position="111"/>
    </location>
</feature>
<dbReference type="GO" id="GO:0006542">
    <property type="term" value="P:glutamine biosynthetic process"/>
    <property type="evidence" value="ECO:0007669"/>
    <property type="project" value="InterPro"/>
</dbReference>
<gene>
    <name evidence="9" type="ORF">COOX1_2996</name>
</gene>
<evidence type="ECO:0000313" key="10">
    <source>
        <dbReference type="Proteomes" id="UP000502196"/>
    </source>
</evidence>
<evidence type="ECO:0000256" key="2">
    <source>
        <dbReference type="ARBA" id="ARBA00022598"/>
    </source>
</evidence>
<name>A0A6F9EGI7_9BACL</name>
<dbReference type="InterPro" id="IPR036651">
    <property type="entry name" value="Gln_synt_N_sf"/>
</dbReference>
<evidence type="ECO:0000256" key="3">
    <source>
        <dbReference type="ARBA" id="ARBA00022741"/>
    </source>
</evidence>
<evidence type="ECO:0000259" key="7">
    <source>
        <dbReference type="PROSITE" id="PS51986"/>
    </source>
</evidence>
<dbReference type="PANTHER" id="PTHR43785:SF12">
    <property type="entry name" value="TYPE-1 GLUTAMINE SYNTHETASE 2"/>
    <property type="match status" value="1"/>
</dbReference>
<keyword evidence="3" id="KW-0547">Nucleotide-binding</keyword>
<proteinExistence type="inferred from homology"/>
<dbReference type="Gene3D" id="3.10.20.70">
    <property type="entry name" value="Glutamine synthetase, N-terminal domain"/>
    <property type="match status" value="1"/>
</dbReference>
<dbReference type="GO" id="GO:0004356">
    <property type="term" value="F:glutamine synthetase activity"/>
    <property type="evidence" value="ECO:0007669"/>
    <property type="project" value="UniProtKB-EC"/>
</dbReference>
<dbReference type="Pfam" id="PF00120">
    <property type="entry name" value="Gln-synt_C"/>
    <property type="match status" value="1"/>
</dbReference>
<dbReference type="InterPro" id="IPR008147">
    <property type="entry name" value="Gln_synt_N"/>
</dbReference>
<dbReference type="EC" id="6.3.1.2" evidence="9"/>
<feature type="domain" description="GS catalytic" evidence="8">
    <location>
        <begin position="119"/>
        <end position="453"/>
    </location>
</feature>
<dbReference type="InterPro" id="IPR014746">
    <property type="entry name" value="Gln_synth/guanido_kin_cat_dom"/>
</dbReference>
<comment type="similarity">
    <text evidence="1 5 6">Belongs to the glutamine synthetase family.</text>
</comment>
<dbReference type="Proteomes" id="UP000502196">
    <property type="component" value="Chromosome"/>
</dbReference>
<dbReference type="Gene3D" id="3.30.590.10">
    <property type="entry name" value="Glutamine synthetase/guanido kinase, catalytic domain"/>
    <property type="match status" value="1"/>
</dbReference>
<accession>A0A6F9EGI7</accession>
<dbReference type="SMART" id="SM01230">
    <property type="entry name" value="Gln-synt_C"/>
    <property type="match status" value="1"/>
</dbReference>
<evidence type="ECO:0000256" key="6">
    <source>
        <dbReference type="RuleBase" id="RU000384"/>
    </source>
</evidence>
<evidence type="ECO:0000259" key="8">
    <source>
        <dbReference type="PROSITE" id="PS51987"/>
    </source>
</evidence>
<dbReference type="AlphaFoldDB" id="A0A6F9EGI7"/>
<organism evidence="9 10">
    <name type="scientific">Kyrpidia spormannii</name>
    <dbReference type="NCBI Taxonomy" id="2055160"/>
    <lineage>
        <taxon>Bacteria</taxon>
        <taxon>Bacillati</taxon>
        <taxon>Bacillota</taxon>
        <taxon>Bacilli</taxon>
        <taxon>Bacillales</taxon>
        <taxon>Alicyclobacillaceae</taxon>
        <taxon>Kyrpidia</taxon>
    </lineage>
</organism>
<dbReference type="PROSITE" id="PS51986">
    <property type="entry name" value="GS_BETA_GRASP"/>
    <property type="match status" value="1"/>
</dbReference>
<dbReference type="PANTHER" id="PTHR43785">
    <property type="entry name" value="GAMMA-GLUTAMYLPUTRESCINE SYNTHETASE"/>
    <property type="match status" value="1"/>
</dbReference>
<evidence type="ECO:0000256" key="4">
    <source>
        <dbReference type="ARBA" id="ARBA00022840"/>
    </source>
</evidence>
<dbReference type="InterPro" id="IPR008146">
    <property type="entry name" value="Gln_synth_cat_dom"/>
</dbReference>
<reference evidence="9 10" key="1">
    <citation type="submission" date="2020-04" db="EMBL/GenBank/DDBJ databases">
        <authorList>
            <person name="Hogendoorn C."/>
        </authorList>
    </citation>
    <scope>NUCLEOTIDE SEQUENCE [LARGE SCALE GENOMIC DNA]</scope>
    <source>
        <strain evidence="9">COOX1</strain>
    </source>
</reference>
<evidence type="ECO:0000256" key="5">
    <source>
        <dbReference type="PROSITE-ProRule" id="PRU01330"/>
    </source>
</evidence>
<protein>
    <submittedName>
        <fullName evidence="9">L-glutamine synthetase</fullName>
        <ecNumber evidence="9">6.3.1.2</ecNumber>
    </submittedName>
</protein>
<keyword evidence="2 9" id="KW-0436">Ligase</keyword>
<dbReference type="PROSITE" id="PS51987">
    <property type="entry name" value="GS_CATALYTIC"/>
    <property type="match status" value="1"/>
</dbReference>
<sequence>MMKAQYPSAERADVLEKMKAAGVRMVRLQYPDLHGVPRGKIVSVDEFERCTNDGVAFATGVMGMDLRHLTHLTIEEGIPDMHARPDLSTLVQVPWEPQFAWCLCDLEEIQTHKPYLVDPRGTLRRSERSFFEIGYAPLIASEMEFYLMKPDETAQGRYRRYVELYSPVYTFGSQADPLGIVEKMFEYARTMELNAISAFHEYGRGQYEINLFHSTALDSADRAFRFKTLVKEVAVRQGLLATFMGKPWNDDEGSGFHLHISLQTTNGENAFYDPHRADGLSDVALHFVAGLLARMPALMAFLNPTVNAYRRIHMQGLVPTRINWGYDHRFALIRIPPDRGRSTRIEIRIGDGTANPYLAYAAVLWAGLEGIRQKMYPPKPISGLISELPKEEQGPPVPSNLDDALEALEQDAELTERLGEELIRTFLTVKKAEFRRYQQWTSEWELEEYVHRL</sequence>
<evidence type="ECO:0000256" key="1">
    <source>
        <dbReference type="ARBA" id="ARBA00009897"/>
    </source>
</evidence>
<dbReference type="RefSeq" id="WP_170086336.1">
    <property type="nucleotide sequence ID" value="NZ_CP047971.1"/>
</dbReference>
<dbReference type="SUPFAM" id="SSF54368">
    <property type="entry name" value="Glutamine synthetase, N-terminal domain"/>
    <property type="match status" value="1"/>
</dbReference>